<reference evidence="8" key="1">
    <citation type="submission" date="2023-07" db="EMBL/GenBank/DDBJ databases">
        <title>Biological control against Fusarium languescens, the causal agent of wilt in Jalapeno peppers, by a novel bacterial subspecies: Bacillus cabrialesii subsp. tritici TSO2.</title>
        <authorList>
            <person name="Montoya-Martinez A.C."/>
            <person name="Figueroa-Brambila K.M."/>
            <person name="Escalante-Beltran A."/>
            <person name="Lopez-Montoya N.D."/>
            <person name="Valenzuela-Ruiz V."/>
            <person name="Parra-Cota F.I."/>
            <person name="Estrada Alvarado M.I."/>
            <person name="De Los Santos Villalobos S."/>
        </authorList>
    </citation>
    <scope>NUCLEOTIDE SEQUENCE</scope>
    <source>
        <strain evidence="8">TSO2</strain>
    </source>
</reference>
<organism evidence="8 9">
    <name type="scientific">Bacillus cabrialesii subsp. tritici</name>
    <dbReference type="NCBI Taxonomy" id="2944916"/>
    <lineage>
        <taxon>Bacteria</taxon>
        <taxon>Bacillati</taxon>
        <taxon>Bacillota</taxon>
        <taxon>Bacilli</taxon>
        <taxon>Bacillales</taxon>
        <taxon>Bacillaceae</taxon>
        <taxon>Bacillus</taxon>
        <taxon>Bacillus cabrialesii</taxon>
    </lineage>
</organism>
<dbReference type="EMBL" id="JAHBMK020000001">
    <property type="protein sequence ID" value="MDO8225541.1"/>
    <property type="molecule type" value="Genomic_DNA"/>
</dbReference>
<evidence type="ECO:0000313" key="8">
    <source>
        <dbReference type="EMBL" id="MDO8225541.1"/>
    </source>
</evidence>
<keyword evidence="5 6" id="KW-0472">Membrane</keyword>
<dbReference type="PANTHER" id="PTHR31566">
    <property type="entry name" value="CYTOCHROME C BIOGENESIS PROTEIN CCS1, CHLOROPLASTIC"/>
    <property type="match status" value="1"/>
</dbReference>
<feature type="transmembrane region" description="Helical" evidence="6">
    <location>
        <begin position="466"/>
        <end position="488"/>
    </location>
</feature>
<dbReference type="InterPro" id="IPR007816">
    <property type="entry name" value="ResB-like_domain"/>
</dbReference>
<sequence>MKQVKCECGHVNPVGTVLCESCGRALQETQPPLADMRYDGSARRSQTYNKTIIDKIWNFFSSVKVGIWLIVITLAASAFGTIFPQEAYLPPGAQADTYYKEQYGMFGQLYYLLGFHHLYGSWWYLLLIASIGISLVICSLDRVIPLYRALKNQGVRRSPAFLRRQRLFSETDTVLNGEAKEKIVALLKKKHYRIREKEGSILAEKGRFSRWGPYVNHIGLIIFLIGAMLRFVPGMYVDETLWVREGETAAIPGTDGKYYLKNNQFSVETYNSKAEKKVFADAIDRVGDGRVAKNFQTDAVLYKREGKIVYGEKPKLKKVTEENIRVNQPLRFDSFSVYQVDYKENQLDQMVFQLIDKKTKKSFGSLKINLLDPDSVYDLGNGYKVEIASYLPDFYFNQDGEPSTKTKIPNNPAFVFNIITPDKPKGEKSFVAIQETIEGSGSNKYKLKFDHVETKNITGLTVRKDLTLWVLAVGGAIFMIGVIQGMYWQHRRIWLHSQGGAVMVAGHTNKNWYGLRKDLSFVLADSGLTEPKDQKELIKTEK</sequence>
<accession>A0ABT9DLH5</accession>
<dbReference type="Pfam" id="PF05140">
    <property type="entry name" value="ResB"/>
    <property type="match status" value="2"/>
</dbReference>
<evidence type="ECO:0000256" key="1">
    <source>
        <dbReference type="ARBA" id="ARBA00004141"/>
    </source>
</evidence>
<name>A0ABT9DLH5_9BACI</name>
<evidence type="ECO:0000256" key="3">
    <source>
        <dbReference type="ARBA" id="ARBA00022748"/>
    </source>
</evidence>
<evidence type="ECO:0000256" key="6">
    <source>
        <dbReference type="SAM" id="Phobius"/>
    </source>
</evidence>
<feature type="transmembrane region" description="Helical" evidence="6">
    <location>
        <begin position="122"/>
        <end position="144"/>
    </location>
</feature>
<dbReference type="PANTHER" id="PTHR31566:SF0">
    <property type="entry name" value="CYTOCHROME C BIOGENESIS PROTEIN CCS1, CHLOROPLASTIC"/>
    <property type="match status" value="1"/>
</dbReference>
<feature type="transmembrane region" description="Helical" evidence="6">
    <location>
        <begin position="65"/>
        <end position="83"/>
    </location>
</feature>
<feature type="transmembrane region" description="Helical" evidence="6">
    <location>
        <begin position="214"/>
        <end position="232"/>
    </location>
</feature>
<keyword evidence="4 6" id="KW-1133">Transmembrane helix</keyword>
<protein>
    <submittedName>
        <fullName evidence="8">Cytochrome c biogenesis protein ResB</fullName>
    </submittedName>
</protein>
<gene>
    <name evidence="8" type="primary">resB</name>
    <name evidence="8" type="ORF">KHP33_011880</name>
</gene>
<keyword evidence="3" id="KW-0201">Cytochrome c-type biogenesis</keyword>
<evidence type="ECO:0000256" key="4">
    <source>
        <dbReference type="ARBA" id="ARBA00022989"/>
    </source>
</evidence>
<comment type="caution">
    <text evidence="8">The sequence shown here is derived from an EMBL/GenBank/DDBJ whole genome shotgun (WGS) entry which is preliminary data.</text>
</comment>
<evidence type="ECO:0000313" key="9">
    <source>
        <dbReference type="Proteomes" id="UP001177121"/>
    </source>
</evidence>
<dbReference type="Proteomes" id="UP001177121">
    <property type="component" value="Unassembled WGS sequence"/>
</dbReference>
<keyword evidence="9" id="KW-1185">Reference proteome</keyword>
<comment type="subcellular location">
    <subcellularLocation>
        <location evidence="1">Membrane</location>
        <topology evidence="1">Multi-pass membrane protein</topology>
    </subcellularLocation>
</comment>
<proteinExistence type="predicted"/>
<feature type="domain" description="ResB-like" evidence="7">
    <location>
        <begin position="429"/>
        <end position="519"/>
    </location>
</feature>
<keyword evidence="2 6" id="KW-0812">Transmembrane</keyword>
<feature type="domain" description="ResB-like" evidence="7">
    <location>
        <begin position="63"/>
        <end position="423"/>
    </location>
</feature>
<dbReference type="RefSeq" id="WP_075746643.1">
    <property type="nucleotide sequence ID" value="NZ_JAHBMK020000001.1"/>
</dbReference>
<dbReference type="InterPro" id="IPR023494">
    <property type="entry name" value="Cyt_c_bgen_Ccs1/CcsB/ResB"/>
</dbReference>
<evidence type="ECO:0000256" key="5">
    <source>
        <dbReference type="ARBA" id="ARBA00023136"/>
    </source>
</evidence>
<evidence type="ECO:0000256" key="2">
    <source>
        <dbReference type="ARBA" id="ARBA00022692"/>
    </source>
</evidence>
<evidence type="ECO:0000259" key="7">
    <source>
        <dbReference type="Pfam" id="PF05140"/>
    </source>
</evidence>